<feature type="repeat" description="WD" evidence="3">
    <location>
        <begin position="609"/>
        <end position="641"/>
    </location>
</feature>
<organism evidence="6 7">
    <name type="scientific">Gordonia paraffinivorans NBRC 108238</name>
    <dbReference type="NCBI Taxonomy" id="1223543"/>
    <lineage>
        <taxon>Bacteria</taxon>
        <taxon>Bacillati</taxon>
        <taxon>Actinomycetota</taxon>
        <taxon>Actinomycetes</taxon>
        <taxon>Mycobacteriales</taxon>
        <taxon>Gordoniaceae</taxon>
        <taxon>Gordonia</taxon>
    </lineage>
</organism>
<evidence type="ECO:0000313" key="6">
    <source>
        <dbReference type="EMBL" id="GAC86064.1"/>
    </source>
</evidence>
<dbReference type="PRINTS" id="PR00320">
    <property type="entry name" value="GPROTEINBRPT"/>
</dbReference>
<keyword evidence="2" id="KW-0677">Repeat</keyword>
<feature type="repeat" description="WD" evidence="3">
    <location>
        <begin position="745"/>
        <end position="776"/>
    </location>
</feature>
<dbReference type="InterPro" id="IPR036322">
    <property type="entry name" value="WD40_repeat_dom_sf"/>
</dbReference>
<comment type="caution">
    <text evidence="6">The sequence shown here is derived from an EMBL/GenBank/DDBJ whole genome shotgun (WGS) entry which is preliminary data.</text>
</comment>
<dbReference type="InterPro" id="IPR027417">
    <property type="entry name" value="P-loop_NTPase"/>
</dbReference>
<dbReference type="PANTHER" id="PTHR19879">
    <property type="entry name" value="TRANSCRIPTION INITIATION FACTOR TFIID"/>
    <property type="match status" value="1"/>
</dbReference>
<dbReference type="Pfam" id="PF00400">
    <property type="entry name" value="WD40"/>
    <property type="match status" value="5"/>
</dbReference>
<feature type="compositionally biased region" description="Basic residues" evidence="4">
    <location>
        <begin position="1210"/>
        <end position="1225"/>
    </location>
</feature>
<dbReference type="CDD" id="cd00267">
    <property type="entry name" value="ABC_ATPase"/>
    <property type="match status" value="1"/>
</dbReference>
<feature type="region of interest" description="Disordered" evidence="4">
    <location>
        <begin position="989"/>
        <end position="1238"/>
    </location>
</feature>
<feature type="compositionally biased region" description="Basic residues" evidence="4">
    <location>
        <begin position="1260"/>
        <end position="1272"/>
    </location>
</feature>
<dbReference type="InterPro" id="IPR015943">
    <property type="entry name" value="WD40/YVTN_repeat-like_dom_sf"/>
</dbReference>
<dbReference type="PROSITE" id="PS50082">
    <property type="entry name" value="WD_REPEATS_2"/>
    <property type="match status" value="5"/>
</dbReference>
<evidence type="ECO:0000256" key="2">
    <source>
        <dbReference type="ARBA" id="ARBA00022737"/>
    </source>
</evidence>
<dbReference type="Gene3D" id="2.130.10.10">
    <property type="entry name" value="YVTN repeat-like/Quinoprotein amine dehydrogenase"/>
    <property type="match status" value="2"/>
</dbReference>
<accession>A0ABQ0IR78</accession>
<sequence length="1305" mass="142640">MDFGEALARLFVQAGRPTLRAASARAKVSAQRISDWRNGRHLPRDFATVEPLLVWLTSRAVAAGGPDVLTVPQWRELWEQHLSRETPETPVAVRPTRPYAGLATLTADDSELFFGRDDLVSTLVDTILATRDAPVPESRLIVVTGVSGSGKSSLLRAGLARDRRLTPPRYGEITADGLRIDASVCRCTASGADAGPRASTCDCGSDPAAVIVIDQFENVFSHGDDMRQTTLRAVEDLAADTVVVVGVRADFFSRCVEYPFLAHAWQHRCVIVSEMTRTQLREVITAPVKPAGGRIESGLADVMITDLYEASTDGDRAGRLPLLAHVLQATWARRSGNRMTLSGYRATGGIARAVADTAESAWEAVAPEHHDLARALLVSLVHVGPAGIALRVPMSTATIANRFPPEASTVIDAFAQARLLTVSADSVMLIHDVVLTAWPRLAEWIADDSDTHVWWQQLDADTQAWLDNGRSRSFLYTGPRLDDAKRHRRALRGQYVHLLSAENDVFLDSAVAMERRRRLLQLGAVSVIVVLAIAATITAAIGFRQAHDLREQRNSAERQALLSTIDTMKRSNPSLAARLLLVAHQLYPEDATVAAALRGAATSPLATQVTGHTGPVYDLAFDRAGDLLASASGDRTVRLWERTGDVPGYRPLATLTGFGNYVTSAGFHPTLPLLAASSGDGSVRVWDVSERTRPQLRTTVTPGRGTVYMARFSADGRTLAASSDDGSITVFAVGPDGTLRQTAELRGHGAAARTLSFSHDGRLLASGGDDRTVRLWTTGEQPVPVGEPLTGFPSITHAVSFGPDGRSLAVTGDSPNAQLWDVSDPRAPRPLSTSLPNATAGSWSIGFDATGSQIASARADSMVRVWNTANRAAPTMQWALQTSEQGSVRTFSAAFAPAGDRVVSGRSDGAIDVWSLPDRTVPDRGGTISGIATDPARRILTTVGSDTTLNVWTLDSPEMTLRSRTPIQHRVNDHPRVAVNEPGTLAATANKQRRARRTVGHRRPGRPARRIPAPDRHPLRVPPGVRADRPRPQRRLQPRRHRRAVGYLGPGGTAAYRRAAARTDRPRPQRRLQPRRHATRGVLRRQARLPVRPRRRRHRAARGHHRRRPGRAGGLRRRRRGPRPRRTGVVDVAAARIGRGCRTRTDHPPRRRLRHHPGDVAEPGGRGDRHPRADQLRARRRRLPHRPGAGGHVARRNGLDHHLATARANPVRRRTRRRRRHHRERVRAQPGPAGCARMGVREHVPDDRCPAGGLSAACRSARRLRRRRHRKLSGSSPQASQRSPSRFATTRSRASMRSTGRWPLS</sequence>
<evidence type="ECO:0000259" key="5">
    <source>
        <dbReference type="Pfam" id="PF20703"/>
    </source>
</evidence>
<reference evidence="6 7" key="1">
    <citation type="submission" date="2013-02" db="EMBL/GenBank/DDBJ databases">
        <title>Whole genome shotgun sequence of Gordonia paraffinivorans NBRC 108238.</title>
        <authorList>
            <person name="Isaki-Nakamura S."/>
            <person name="Hosoyama A."/>
            <person name="Tsuchikane K."/>
            <person name="Ando Y."/>
            <person name="Baba S."/>
            <person name="Ohji S."/>
            <person name="Hamada M."/>
            <person name="Tamura T."/>
            <person name="Yamazoe A."/>
            <person name="Yamazaki S."/>
            <person name="Fujita N."/>
        </authorList>
    </citation>
    <scope>NUCLEOTIDE SEQUENCE [LARGE SCALE GENOMIC DNA]</scope>
    <source>
        <strain evidence="6 7">NBRC 108238</strain>
    </source>
</reference>
<dbReference type="InterPro" id="IPR049052">
    <property type="entry name" value="nSTAND1"/>
</dbReference>
<evidence type="ECO:0000256" key="1">
    <source>
        <dbReference type="ARBA" id="ARBA00022574"/>
    </source>
</evidence>
<proteinExistence type="predicted"/>
<evidence type="ECO:0000313" key="7">
    <source>
        <dbReference type="Proteomes" id="UP000035021"/>
    </source>
</evidence>
<dbReference type="EMBL" id="BAOQ01000052">
    <property type="protein sequence ID" value="GAC86064.1"/>
    <property type="molecule type" value="Genomic_DNA"/>
</dbReference>
<evidence type="ECO:0000256" key="3">
    <source>
        <dbReference type="PROSITE-ProRule" id="PRU00221"/>
    </source>
</evidence>
<dbReference type="Gene3D" id="3.40.50.300">
    <property type="entry name" value="P-loop containing nucleotide triphosphate hydrolases"/>
    <property type="match status" value="1"/>
</dbReference>
<feature type="repeat" description="WD" evidence="3">
    <location>
        <begin position="921"/>
        <end position="962"/>
    </location>
</feature>
<protein>
    <recommendedName>
        <fullName evidence="5">Novel STAND NTPase 1 domain-containing protein</fullName>
    </recommendedName>
</protein>
<keyword evidence="1 3" id="KW-0853">WD repeat</keyword>
<dbReference type="Pfam" id="PF20703">
    <property type="entry name" value="nSTAND1"/>
    <property type="match status" value="1"/>
</dbReference>
<name>A0ABQ0IR78_9ACTN</name>
<dbReference type="InterPro" id="IPR001680">
    <property type="entry name" value="WD40_rpt"/>
</dbReference>
<dbReference type="SUPFAM" id="SSF50978">
    <property type="entry name" value="WD40 repeat-like"/>
    <property type="match status" value="1"/>
</dbReference>
<dbReference type="SUPFAM" id="SSF52540">
    <property type="entry name" value="P-loop containing nucleoside triphosphate hydrolases"/>
    <property type="match status" value="1"/>
</dbReference>
<feature type="compositionally biased region" description="Low complexity" evidence="4">
    <location>
        <begin position="1273"/>
        <end position="1286"/>
    </location>
</feature>
<gene>
    <name evidence="6" type="ORF">GP2_052_00180</name>
</gene>
<feature type="domain" description="Novel STAND NTPase 1" evidence="5">
    <location>
        <begin position="98"/>
        <end position="472"/>
    </location>
</feature>
<feature type="repeat" description="WD" evidence="3">
    <location>
        <begin position="892"/>
        <end position="916"/>
    </location>
</feature>
<dbReference type="Proteomes" id="UP000035021">
    <property type="component" value="Unassembled WGS sequence"/>
</dbReference>
<dbReference type="CDD" id="cd00200">
    <property type="entry name" value="WD40"/>
    <property type="match status" value="1"/>
</dbReference>
<feature type="compositionally biased region" description="Polar residues" evidence="4">
    <location>
        <begin position="1287"/>
        <end position="1298"/>
    </location>
</feature>
<dbReference type="InterPro" id="IPR020472">
    <property type="entry name" value="WD40_PAC1"/>
</dbReference>
<feature type="compositionally biased region" description="Basic residues" evidence="4">
    <location>
        <begin position="991"/>
        <end position="1009"/>
    </location>
</feature>
<dbReference type="InterPro" id="IPR019775">
    <property type="entry name" value="WD40_repeat_CS"/>
</dbReference>
<feature type="compositionally biased region" description="Basic residues" evidence="4">
    <location>
        <begin position="1068"/>
        <end position="1126"/>
    </location>
</feature>
<dbReference type="PROSITE" id="PS00678">
    <property type="entry name" value="WD_REPEATS_1"/>
    <property type="match status" value="1"/>
</dbReference>
<feature type="compositionally biased region" description="Basic residues" evidence="4">
    <location>
        <begin position="1032"/>
        <end position="1044"/>
    </location>
</feature>
<feature type="repeat" description="WD" evidence="3">
    <location>
        <begin position="655"/>
        <end position="696"/>
    </location>
</feature>
<feature type="compositionally biased region" description="Basic and acidic residues" evidence="4">
    <location>
        <begin position="1165"/>
        <end position="1177"/>
    </location>
</feature>
<evidence type="ECO:0000256" key="4">
    <source>
        <dbReference type="SAM" id="MobiDB-lite"/>
    </source>
</evidence>
<dbReference type="SMART" id="SM00320">
    <property type="entry name" value="WD40"/>
    <property type="match status" value="8"/>
</dbReference>
<feature type="region of interest" description="Disordered" evidence="4">
    <location>
        <begin position="1260"/>
        <end position="1305"/>
    </location>
</feature>
<dbReference type="PANTHER" id="PTHR19879:SF9">
    <property type="entry name" value="TRANSCRIPTION INITIATION FACTOR TFIID SUBUNIT 5"/>
    <property type="match status" value="1"/>
</dbReference>
<dbReference type="PROSITE" id="PS50294">
    <property type="entry name" value="WD_REPEATS_REGION"/>
    <property type="match status" value="3"/>
</dbReference>
<keyword evidence="7" id="KW-1185">Reference proteome</keyword>